<dbReference type="EMBL" id="JAQNDM010000002">
    <property type="protein sequence ID" value="MDC0709491.1"/>
    <property type="molecule type" value="Genomic_DNA"/>
</dbReference>
<dbReference type="Proteomes" id="UP001221838">
    <property type="component" value="Unassembled WGS sequence"/>
</dbReference>
<sequence>MRLEKAVRAFRKLLEGYAHFEALANQLAMTPFSEKQLGHVINVVLPLPEDEEKHPRLVKARAKVVDTFPGRPSAPR</sequence>
<protein>
    <submittedName>
        <fullName evidence="1">Uncharacterized protein</fullName>
    </submittedName>
</protein>
<evidence type="ECO:0000313" key="1">
    <source>
        <dbReference type="EMBL" id="MDC0709491.1"/>
    </source>
</evidence>
<dbReference type="RefSeq" id="WP_272138110.1">
    <property type="nucleotide sequence ID" value="NZ_JAQNDM010000002.1"/>
</dbReference>
<name>A0ABT5D7F6_9BACT</name>
<organism evidence="1 2">
    <name type="scientific">Stigmatella ashevillensis</name>
    <dbReference type="NCBI Taxonomy" id="2995309"/>
    <lineage>
        <taxon>Bacteria</taxon>
        <taxon>Pseudomonadati</taxon>
        <taxon>Myxococcota</taxon>
        <taxon>Myxococcia</taxon>
        <taxon>Myxococcales</taxon>
        <taxon>Cystobacterineae</taxon>
        <taxon>Archangiaceae</taxon>
        <taxon>Stigmatella</taxon>
    </lineage>
</organism>
<gene>
    <name evidence="1" type="ORF">POL68_13555</name>
</gene>
<proteinExistence type="predicted"/>
<evidence type="ECO:0000313" key="2">
    <source>
        <dbReference type="Proteomes" id="UP001221838"/>
    </source>
</evidence>
<keyword evidence="2" id="KW-1185">Reference proteome</keyword>
<accession>A0ABT5D7F6</accession>
<reference evidence="1 2" key="1">
    <citation type="submission" date="2022-11" db="EMBL/GenBank/DDBJ databases">
        <title>Minimal conservation of predation-associated metabolite biosynthetic gene clusters underscores biosynthetic potential of Myxococcota including descriptions for ten novel species: Archangium lansinium sp. nov., Myxococcus landrumus sp. nov., Nannocystis bai.</title>
        <authorList>
            <person name="Ahearne A."/>
            <person name="Stevens C."/>
            <person name="Dowd S."/>
        </authorList>
    </citation>
    <scope>NUCLEOTIDE SEQUENCE [LARGE SCALE GENOMIC DNA]</scope>
    <source>
        <strain evidence="1 2">NCWAL01</strain>
    </source>
</reference>
<comment type="caution">
    <text evidence="1">The sequence shown here is derived from an EMBL/GenBank/DDBJ whole genome shotgun (WGS) entry which is preliminary data.</text>
</comment>